<dbReference type="EMBL" id="MU970280">
    <property type="protein sequence ID" value="KAK9318869.1"/>
    <property type="molecule type" value="Genomic_DNA"/>
</dbReference>
<keyword evidence="2" id="KW-1185">Reference proteome</keyword>
<reference evidence="2" key="1">
    <citation type="journal article" date="2024" name="Front. Bioeng. Biotechnol.">
        <title>Genome-scale model development and genomic sequencing of the oleaginous clade Lipomyces.</title>
        <authorList>
            <person name="Czajka J.J."/>
            <person name="Han Y."/>
            <person name="Kim J."/>
            <person name="Mondo S.J."/>
            <person name="Hofstad B.A."/>
            <person name="Robles A."/>
            <person name="Haridas S."/>
            <person name="Riley R."/>
            <person name="LaButti K."/>
            <person name="Pangilinan J."/>
            <person name="Andreopoulos W."/>
            <person name="Lipzen A."/>
            <person name="Yan J."/>
            <person name="Wang M."/>
            <person name="Ng V."/>
            <person name="Grigoriev I.V."/>
            <person name="Spatafora J.W."/>
            <person name="Magnuson J.K."/>
            <person name="Baker S.E."/>
            <person name="Pomraning K.R."/>
        </authorList>
    </citation>
    <scope>NUCLEOTIDE SEQUENCE [LARGE SCALE GENOMIC DNA]</scope>
    <source>
        <strain evidence="2">CBS 10300</strain>
    </source>
</reference>
<dbReference type="Proteomes" id="UP001489719">
    <property type="component" value="Unassembled WGS sequence"/>
</dbReference>
<accession>A0ACC3TCH0</accession>
<protein>
    <submittedName>
        <fullName evidence="1">Uncharacterized protein</fullName>
    </submittedName>
</protein>
<sequence>MFDDTIEISSQTVNTPTMSWADEMEIESENLVQKAMKSDIPVQEELESVTSVKELQDKSAKEGTKTYDLVDFQQFNRVLEGYERETYSDESTYCPVDFLQFMTLLDSCGGQYEFVDIAQCPTPLDELSDTDGFVSVTPIVSTVNAGSAALQNQKVTELIGEGESSSNYADSLDSDAESDCTPLKTDGLPEPSTTADLDQLSHKFLLLSTARHAGKGSKDPNVDKTIRVQASIAHDFQAKTDHKVNSRHSSTQTIEDPCSSHFDCGTSSNVSGNAVEYISPTIRQICASLNNLTLELQDLKRTVASLQRTKSVGQKDKRGIEKDKPVSDPSDEPSEELDSVQLTLYNFRRAINEMKIDIQCVRNSINVVDSNAVAREFNAQLKNGFTGTGKDHLCILRRWDGACPPLYPKTMLDAKRLKYDEIVKMLGFYGFEIGVEQEDELDMKRKLLAFLGCPVH</sequence>
<evidence type="ECO:0000313" key="1">
    <source>
        <dbReference type="EMBL" id="KAK9318869.1"/>
    </source>
</evidence>
<evidence type="ECO:0000313" key="2">
    <source>
        <dbReference type="Proteomes" id="UP001489719"/>
    </source>
</evidence>
<name>A0ACC3TCH0_9ASCO</name>
<comment type="caution">
    <text evidence="1">The sequence shown here is derived from an EMBL/GenBank/DDBJ whole genome shotgun (WGS) entry which is preliminary data.</text>
</comment>
<gene>
    <name evidence="1" type="ORF">V1517DRAFT_334368</name>
</gene>
<proteinExistence type="predicted"/>
<organism evidence="1 2">
    <name type="scientific">Lipomyces orientalis</name>
    <dbReference type="NCBI Taxonomy" id="1233043"/>
    <lineage>
        <taxon>Eukaryota</taxon>
        <taxon>Fungi</taxon>
        <taxon>Dikarya</taxon>
        <taxon>Ascomycota</taxon>
        <taxon>Saccharomycotina</taxon>
        <taxon>Lipomycetes</taxon>
        <taxon>Lipomycetales</taxon>
        <taxon>Lipomycetaceae</taxon>
        <taxon>Lipomyces</taxon>
    </lineage>
</organism>